<reference evidence="1 2" key="1">
    <citation type="submission" date="2018-07" db="EMBL/GenBank/DDBJ databases">
        <title>Draft genome sequence of Ancylomarina sp. M1P.</title>
        <authorList>
            <person name="Yadav S."/>
            <person name="Villanueva L."/>
            <person name="Damste J.S.S."/>
        </authorList>
    </citation>
    <scope>NUCLEOTIDE SEQUENCE [LARGE SCALE GENOMIC DNA]</scope>
    <source>
        <strain evidence="1 2">M1P</strain>
    </source>
</reference>
<gene>
    <name evidence="1" type="ORF">DWB61_08850</name>
</gene>
<evidence type="ECO:0008006" key="3">
    <source>
        <dbReference type="Google" id="ProtNLM"/>
    </source>
</evidence>
<evidence type="ECO:0000313" key="1">
    <source>
        <dbReference type="EMBL" id="RRG21851.1"/>
    </source>
</evidence>
<accession>A0A425Y1X6</accession>
<protein>
    <recommendedName>
        <fullName evidence="3">Tail specific protease domain-containing protein</fullName>
    </recommendedName>
</protein>
<dbReference type="Proteomes" id="UP000285794">
    <property type="component" value="Unassembled WGS sequence"/>
</dbReference>
<proteinExistence type="predicted"/>
<organism evidence="1 2">
    <name type="scientific">Ancylomarina euxinus</name>
    <dbReference type="NCBI Taxonomy" id="2283627"/>
    <lineage>
        <taxon>Bacteria</taxon>
        <taxon>Pseudomonadati</taxon>
        <taxon>Bacteroidota</taxon>
        <taxon>Bacteroidia</taxon>
        <taxon>Marinilabiliales</taxon>
        <taxon>Marinifilaceae</taxon>
        <taxon>Ancylomarina</taxon>
    </lineage>
</organism>
<evidence type="ECO:0000313" key="2">
    <source>
        <dbReference type="Proteomes" id="UP000285794"/>
    </source>
</evidence>
<dbReference type="SUPFAM" id="SSF52096">
    <property type="entry name" value="ClpP/crotonase"/>
    <property type="match status" value="1"/>
</dbReference>
<name>A0A425Y1X6_9BACT</name>
<dbReference type="RefSeq" id="WP_125030536.1">
    <property type="nucleotide sequence ID" value="NZ_JAPXVP010000007.1"/>
</dbReference>
<sequence>MKKYITILLVLVSSLVFSQKSEIDWKADIEFLKEELPKNHKDLFTVRNQKEFETDLNKVISKINQLNDFEIILSIQQVIASFGDSHTHVEFSKLFDQEKSLPLELYWFKNGIYILATSLKNTLILGKKLTSINDFPIGQICDSLETLFSVDNSAMSKMFVPKLLNNGALLEFFGFANNGVYELGLEDDNASYLKSTIQLERITKENQQALMPNTKPYCLQHQREVFIQKYIEKDSIYYIQYNKCASRELMNKFGHRKTAKKFPSFTEFENKIFQTIKEKPIKQFVFDMRFNGGGSSAQGTEFVKSLPLLKRSTQKVNFTL</sequence>
<comment type="caution">
    <text evidence="1">The sequence shown here is derived from an EMBL/GenBank/DDBJ whole genome shotgun (WGS) entry which is preliminary data.</text>
</comment>
<dbReference type="AlphaFoldDB" id="A0A425Y1X6"/>
<dbReference type="Gene3D" id="3.90.226.10">
    <property type="entry name" value="2-enoyl-CoA Hydratase, Chain A, domain 1"/>
    <property type="match status" value="1"/>
</dbReference>
<dbReference type="InterPro" id="IPR029045">
    <property type="entry name" value="ClpP/crotonase-like_dom_sf"/>
</dbReference>
<dbReference type="OrthoDB" id="5480566at2"/>
<keyword evidence="2" id="KW-1185">Reference proteome</keyword>
<dbReference type="EMBL" id="QQWG01000007">
    <property type="protein sequence ID" value="RRG21851.1"/>
    <property type="molecule type" value="Genomic_DNA"/>
</dbReference>